<evidence type="ECO:0000256" key="2">
    <source>
        <dbReference type="SAM" id="MobiDB-lite"/>
    </source>
</evidence>
<feature type="transmembrane region" description="Helical" evidence="3">
    <location>
        <begin position="296"/>
        <end position="316"/>
    </location>
</feature>
<evidence type="ECO:0000256" key="3">
    <source>
        <dbReference type="SAM" id="Phobius"/>
    </source>
</evidence>
<evidence type="ECO:0000313" key="5">
    <source>
        <dbReference type="Proteomes" id="UP000501443"/>
    </source>
</evidence>
<feature type="compositionally biased region" description="Low complexity" evidence="2">
    <location>
        <begin position="452"/>
        <end position="472"/>
    </location>
</feature>
<reference evidence="4 5" key="1">
    <citation type="submission" date="2020-05" db="EMBL/GenBank/DDBJ databases">
        <title>First description outside Europe of the emergent pathogen for shellfish aquaculture Vibrio europaeus.</title>
        <authorList>
            <person name="Dubert J."/>
            <person name="Rojas R."/>
        </authorList>
    </citation>
    <scope>NUCLEOTIDE SEQUENCE [LARGE SCALE GENOMIC DNA]</scope>
    <source>
        <strain evidence="4 5">NPI-1</strain>
    </source>
</reference>
<organism evidence="4 5">
    <name type="scientific">Vibrio europaeus</name>
    <dbReference type="NCBI Taxonomy" id="300876"/>
    <lineage>
        <taxon>Bacteria</taxon>
        <taxon>Pseudomonadati</taxon>
        <taxon>Pseudomonadota</taxon>
        <taxon>Gammaproteobacteria</taxon>
        <taxon>Vibrionales</taxon>
        <taxon>Vibrionaceae</taxon>
        <taxon>Vibrio</taxon>
        <taxon>Vibrio oreintalis group</taxon>
    </lineage>
</organism>
<protein>
    <submittedName>
        <fullName evidence="4">Uncharacterized protein</fullName>
    </submittedName>
</protein>
<feature type="coiled-coil region" evidence="1">
    <location>
        <begin position="224"/>
        <end position="294"/>
    </location>
</feature>
<feature type="region of interest" description="Disordered" evidence="2">
    <location>
        <begin position="435"/>
        <end position="481"/>
    </location>
</feature>
<sequence>MKKNRSVVNVCRNVHELEEPLNEFNRIVSALDLEKLGSSQIPKLNEFRVLIDNVQISVSKVVAGHVISNQDTFIDLARVPRDLTCILIMPEGINLPLVHTFSNNSEFWAELNKACNVLSDMVEGVLVFASIYADSFLIESNESLVNKVDELVLQVAKNSRSTSELELINEAIKEANSTVNKSERSVHKAIEDIDHEVSSSKQSLSDFRISLESDMRGEAEQLKMDAKESIYRELANTKKQLEEVVELSEHYKEKFESLYDEMKTMYGIAGDGKLADYNNKQAEVERKAADELRTKGIYWLGLPILVTGLFIVHFMLSSSELTFEWILTRFLSISISASIAVYLLKESANHRSKENIYRQRGTQLATIGSYLKDFTDEKEKMRVKSELVSTFYSFHNGKADTSNVPDPNAQIKEVVALSKSLSKIVPTYRTTALQPDKESYYSSKRGSDSDYSGQHTSTNGNSTTGNTANSRTVHSHNNMKY</sequence>
<dbReference type="AlphaFoldDB" id="A0AAE7AX96"/>
<evidence type="ECO:0000256" key="1">
    <source>
        <dbReference type="SAM" id="Coils"/>
    </source>
</evidence>
<feature type="transmembrane region" description="Helical" evidence="3">
    <location>
        <begin position="322"/>
        <end position="344"/>
    </location>
</feature>
<keyword evidence="1" id="KW-0175">Coiled coil</keyword>
<name>A0AAE7AX96_9VIBR</name>
<accession>A0AAE7AX96</accession>
<dbReference type="RefSeq" id="WP_171802699.1">
    <property type="nucleotide sequence ID" value="NZ_CP053543.1"/>
</dbReference>
<gene>
    <name evidence="4" type="ORF">HOO69_17875</name>
</gene>
<evidence type="ECO:0000313" key="4">
    <source>
        <dbReference type="EMBL" id="QJY38447.1"/>
    </source>
</evidence>
<keyword evidence="3" id="KW-1133">Transmembrane helix</keyword>
<dbReference type="Proteomes" id="UP000501443">
    <property type="component" value="Chromosome 2"/>
</dbReference>
<proteinExistence type="predicted"/>
<keyword evidence="3" id="KW-0472">Membrane</keyword>
<keyword evidence="3" id="KW-0812">Transmembrane</keyword>
<dbReference type="EMBL" id="CP053543">
    <property type="protein sequence ID" value="QJY38447.1"/>
    <property type="molecule type" value="Genomic_DNA"/>
</dbReference>